<dbReference type="InterPro" id="IPR012677">
    <property type="entry name" value="Nucleotide-bd_a/b_plait_sf"/>
</dbReference>
<reference evidence="5" key="1">
    <citation type="submission" date="2023-06" db="EMBL/GenBank/DDBJ databases">
        <authorList>
            <person name="Delattre M."/>
        </authorList>
    </citation>
    <scope>NUCLEOTIDE SEQUENCE</scope>
    <source>
        <strain evidence="5">AF72</strain>
    </source>
</reference>
<keyword evidence="6" id="KW-1185">Reference proteome</keyword>
<evidence type="ECO:0000313" key="5">
    <source>
        <dbReference type="EMBL" id="CAJ0574021.1"/>
    </source>
</evidence>
<feature type="non-terminal residue" evidence="5">
    <location>
        <position position="440"/>
    </location>
</feature>
<dbReference type="GO" id="GO:0043022">
    <property type="term" value="F:ribosome binding"/>
    <property type="evidence" value="ECO:0007669"/>
    <property type="project" value="TreeGrafter"/>
</dbReference>
<dbReference type="GO" id="GO:0043005">
    <property type="term" value="C:neuron projection"/>
    <property type="evidence" value="ECO:0007669"/>
    <property type="project" value="TreeGrafter"/>
</dbReference>
<keyword evidence="1 2" id="KW-0694">RNA-binding</keyword>
<feature type="compositionally biased region" description="Basic and acidic residues" evidence="3">
    <location>
        <begin position="348"/>
        <end position="359"/>
    </location>
</feature>
<dbReference type="AlphaFoldDB" id="A0AA36FZH6"/>
<dbReference type="FunFam" id="3.30.70.330:FF:000483">
    <property type="entry name" value="Cytoplasmic polyadenylation element-binding protein 2"/>
    <property type="match status" value="1"/>
</dbReference>
<dbReference type="GO" id="GO:0003730">
    <property type="term" value="F:mRNA 3'-UTR binding"/>
    <property type="evidence" value="ECO:0007669"/>
    <property type="project" value="InterPro"/>
</dbReference>
<dbReference type="Pfam" id="PF16366">
    <property type="entry name" value="CEBP_ZZ"/>
    <property type="match status" value="1"/>
</dbReference>
<dbReference type="InterPro" id="IPR035979">
    <property type="entry name" value="RBD_domain_sf"/>
</dbReference>
<name>A0AA36FZH6_9BILA</name>
<gene>
    <name evidence="5" type="ORF">MSPICULIGERA_LOCUS12364</name>
</gene>
<dbReference type="GO" id="GO:0000900">
    <property type="term" value="F:mRNA regulatory element binding translation repressor activity"/>
    <property type="evidence" value="ECO:0007669"/>
    <property type="project" value="TreeGrafter"/>
</dbReference>
<evidence type="ECO:0000259" key="4">
    <source>
        <dbReference type="PROSITE" id="PS50102"/>
    </source>
</evidence>
<dbReference type="GO" id="GO:0045202">
    <property type="term" value="C:synapse"/>
    <property type="evidence" value="ECO:0007669"/>
    <property type="project" value="TreeGrafter"/>
</dbReference>
<dbReference type="PANTHER" id="PTHR12566:SF9">
    <property type="entry name" value="CYTOPLASMIC POLYADENYLATION ELEMENT-BINDING PROTEIN 1"/>
    <property type="match status" value="1"/>
</dbReference>
<dbReference type="EMBL" id="CATQJA010002626">
    <property type="protein sequence ID" value="CAJ0574021.1"/>
    <property type="molecule type" value="Genomic_DNA"/>
</dbReference>
<evidence type="ECO:0000256" key="3">
    <source>
        <dbReference type="SAM" id="MobiDB-lite"/>
    </source>
</evidence>
<dbReference type="GO" id="GO:2000766">
    <property type="term" value="P:negative regulation of cytoplasmic translation"/>
    <property type="evidence" value="ECO:0007669"/>
    <property type="project" value="TreeGrafter"/>
</dbReference>
<dbReference type="PANTHER" id="PTHR12566">
    <property type="entry name" value="CYTOPLASMIC POLYADENYLATION ELEMENT BINDING PROTEIN CPEB"/>
    <property type="match status" value="1"/>
</dbReference>
<dbReference type="PROSITE" id="PS50102">
    <property type="entry name" value="RRM"/>
    <property type="match status" value="1"/>
</dbReference>
<dbReference type="CDD" id="cd19757">
    <property type="entry name" value="Bbox1"/>
    <property type="match status" value="1"/>
</dbReference>
<organism evidence="5 6">
    <name type="scientific">Mesorhabditis spiculigera</name>
    <dbReference type="NCBI Taxonomy" id="96644"/>
    <lineage>
        <taxon>Eukaryota</taxon>
        <taxon>Metazoa</taxon>
        <taxon>Ecdysozoa</taxon>
        <taxon>Nematoda</taxon>
        <taxon>Chromadorea</taxon>
        <taxon>Rhabditida</taxon>
        <taxon>Rhabditina</taxon>
        <taxon>Rhabditomorpha</taxon>
        <taxon>Rhabditoidea</taxon>
        <taxon>Rhabditidae</taxon>
        <taxon>Mesorhabditinae</taxon>
        <taxon>Mesorhabditis</taxon>
    </lineage>
</organism>
<dbReference type="InterPro" id="IPR000504">
    <property type="entry name" value="RRM_dom"/>
</dbReference>
<dbReference type="InterPro" id="IPR038446">
    <property type="entry name" value="CEBP_ZZ_sf"/>
</dbReference>
<feature type="compositionally biased region" description="Polar residues" evidence="3">
    <location>
        <begin position="416"/>
        <end position="427"/>
    </location>
</feature>
<feature type="region of interest" description="Disordered" evidence="3">
    <location>
        <begin position="399"/>
        <end position="427"/>
    </location>
</feature>
<dbReference type="InterPro" id="IPR034819">
    <property type="entry name" value="CPEB"/>
</dbReference>
<dbReference type="Gene3D" id="3.30.70.330">
    <property type="match status" value="2"/>
</dbReference>
<comment type="caution">
    <text evidence="5">The sequence shown here is derived from an EMBL/GenBank/DDBJ whole genome shotgun (WGS) entry which is preliminary data.</text>
</comment>
<accession>A0AA36FZH6</accession>
<evidence type="ECO:0000256" key="1">
    <source>
        <dbReference type="ARBA" id="ARBA00022884"/>
    </source>
</evidence>
<dbReference type="InterPro" id="IPR032296">
    <property type="entry name" value="CEBP_ZZ"/>
</dbReference>
<evidence type="ECO:0000256" key="2">
    <source>
        <dbReference type="PROSITE-ProRule" id="PRU00176"/>
    </source>
</evidence>
<sequence>MASCTSTSTSPTITASGTSVLRSILPQELAVNAEEIRAGFPIPWDIPCDMTRKINGLTLDEMWRMPPKTPSEDRPVTSAELAQHFNAQQKFFADCREKQLQEHVKQVSPLEERAKSAYKALANPQGALCWDFELPFQTYSRPKYSRKNTGYLYVIFEEPFAVETLINHCTSEAGGLRNLYFELRIPRRYAKQSSRVQIIPWIVSDATYVHTPASPLDPKLTVFVGGLHGMVTAKALHSIMSHFFGEVVFVGIDTDRHKYPIGSGRVTFLSQTSFFMAVKAGHVDIRTKKFSKRVQIDPFLEDAPCMTCKIEDGTYFCRDRSCFRYLCGRCWEERHDKDGPWRNHRHMEKSSSREPRIRRDSINNNYSAGASPHYSAMSAWSLNPHLHIYAPLLSPQLSPPNGRPNSPYIPSHFDQRPQNKNAPSQFFTYPSLHGNPFAVI</sequence>
<dbReference type="SUPFAM" id="SSF54928">
    <property type="entry name" value="RNA-binding domain, RBD"/>
    <property type="match status" value="1"/>
</dbReference>
<feature type="region of interest" description="Disordered" evidence="3">
    <location>
        <begin position="338"/>
        <end position="359"/>
    </location>
</feature>
<proteinExistence type="predicted"/>
<feature type="domain" description="RRM" evidence="4">
    <location>
        <begin position="220"/>
        <end position="301"/>
    </location>
</feature>
<dbReference type="Proteomes" id="UP001177023">
    <property type="component" value="Unassembled WGS sequence"/>
</dbReference>
<dbReference type="GO" id="GO:0005737">
    <property type="term" value="C:cytoplasm"/>
    <property type="evidence" value="ECO:0007669"/>
    <property type="project" value="TreeGrafter"/>
</dbReference>
<evidence type="ECO:0000313" key="6">
    <source>
        <dbReference type="Proteomes" id="UP001177023"/>
    </source>
</evidence>
<dbReference type="GO" id="GO:0005634">
    <property type="term" value="C:nucleus"/>
    <property type="evidence" value="ECO:0007669"/>
    <property type="project" value="TreeGrafter"/>
</dbReference>
<dbReference type="Pfam" id="PF16367">
    <property type="entry name" value="RRM_7"/>
    <property type="match status" value="1"/>
</dbReference>
<dbReference type="GO" id="GO:0008135">
    <property type="term" value="F:translation factor activity, RNA binding"/>
    <property type="evidence" value="ECO:0007669"/>
    <property type="project" value="TreeGrafter"/>
</dbReference>
<dbReference type="Gene3D" id="4.10.640.40">
    <property type="entry name" value="Cytoplasmic polyadenylation element-binding protein, ZZ domain"/>
    <property type="match status" value="1"/>
</dbReference>
<protein>
    <recommendedName>
        <fullName evidence="4">RRM domain-containing protein</fullName>
    </recommendedName>
</protein>